<feature type="non-terminal residue" evidence="2">
    <location>
        <position position="78"/>
    </location>
</feature>
<evidence type="ECO:0000313" key="2">
    <source>
        <dbReference type="EMBL" id="GAG84805.1"/>
    </source>
</evidence>
<sequence>MNYKFFEYHKKDLDNFINNNKYNLNKTGIYILNEYVLDSIQNKTNKKKSNNLYFEIFSILGGISFIIINIFLYLKVSK</sequence>
<protein>
    <submittedName>
        <fullName evidence="2">Uncharacterized protein</fullName>
    </submittedName>
</protein>
<comment type="caution">
    <text evidence="2">The sequence shown here is derived from an EMBL/GenBank/DDBJ whole genome shotgun (WGS) entry which is preliminary data.</text>
</comment>
<dbReference type="AlphaFoldDB" id="X1APW6"/>
<evidence type="ECO:0000256" key="1">
    <source>
        <dbReference type="SAM" id="Phobius"/>
    </source>
</evidence>
<reference evidence="2" key="1">
    <citation type="journal article" date="2014" name="Front. Microbiol.">
        <title>High frequency of phylogenetically diverse reductive dehalogenase-homologous genes in deep subseafloor sedimentary metagenomes.</title>
        <authorList>
            <person name="Kawai M."/>
            <person name="Futagami T."/>
            <person name="Toyoda A."/>
            <person name="Takaki Y."/>
            <person name="Nishi S."/>
            <person name="Hori S."/>
            <person name="Arai W."/>
            <person name="Tsubouchi T."/>
            <person name="Morono Y."/>
            <person name="Uchiyama I."/>
            <person name="Ito T."/>
            <person name="Fujiyama A."/>
            <person name="Inagaki F."/>
            <person name="Takami H."/>
        </authorList>
    </citation>
    <scope>NUCLEOTIDE SEQUENCE</scope>
    <source>
        <strain evidence="2">Expedition CK06-06</strain>
    </source>
</reference>
<accession>X1APW6</accession>
<keyword evidence="1" id="KW-0472">Membrane</keyword>
<organism evidence="2">
    <name type="scientific">marine sediment metagenome</name>
    <dbReference type="NCBI Taxonomy" id="412755"/>
    <lineage>
        <taxon>unclassified sequences</taxon>
        <taxon>metagenomes</taxon>
        <taxon>ecological metagenomes</taxon>
    </lineage>
</organism>
<gene>
    <name evidence="2" type="ORF">S01H4_26429</name>
</gene>
<dbReference type="EMBL" id="BART01012743">
    <property type="protein sequence ID" value="GAG84805.1"/>
    <property type="molecule type" value="Genomic_DNA"/>
</dbReference>
<name>X1APW6_9ZZZZ</name>
<proteinExistence type="predicted"/>
<keyword evidence="1" id="KW-1133">Transmembrane helix</keyword>
<keyword evidence="1" id="KW-0812">Transmembrane</keyword>
<feature type="transmembrane region" description="Helical" evidence="1">
    <location>
        <begin position="52"/>
        <end position="74"/>
    </location>
</feature>